<evidence type="ECO:0000313" key="13">
    <source>
        <dbReference type="EMBL" id="PON62696.1"/>
    </source>
</evidence>
<comment type="caution">
    <text evidence="13">The sequence shown here is derived from an EMBL/GenBank/DDBJ whole genome shotgun (WGS) entry which is preliminary data.</text>
</comment>
<dbReference type="CDD" id="cd03281">
    <property type="entry name" value="ABC_MSH5_euk"/>
    <property type="match status" value="1"/>
</dbReference>
<evidence type="ECO:0000259" key="12">
    <source>
        <dbReference type="PROSITE" id="PS00486"/>
    </source>
</evidence>
<reference evidence="14" key="1">
    <citation type="submission" date="2016-06" db="EMBL/GenBank/DDBJ databases">
        <title>Parallel loss of symbiosis genes in relatives of nitrogen-fixing non-legume Parasponia.</title>
        <authorList>
            <person name="Van Velzen R."/>
            <person name="Holmer R."/>
            <person name="Bu F."/>
            <person name="Rutten L."/>
            <person name="Van Zeijl A."/>
            <person name="Liu W."/>
            <person name="Santuari L."/>
            <person name="Cao Q."/>
            <person name="Sharma T."/>
            <person name="Shen D."/>
            <person name="Roswanjaya Y."/>
            <person name="Wardhani T."/>
            <person name="Kalhor M.S."/>
            <person name="Jansen J."/>
            <person name="Van den Hoogen J."/>
            <person name="Gungor B."/>
            <person name="Hartog M."/>
            <person name="Hontelez J."/>
            <person name="Verver J."/>
            <person name="Yang W.-C."/>
            <person name="Schijlen E."/>
            <person name="Repin R."/>
            <person name="Schilthuizen M."/>
            <person name="Schranz E."/>
            <person name="Heidstra R."/>
            <person name="Miyata K."/>
            <person name="Fedorova E."/>
            <person name="Kohlen W."/>
            <person name="Bisseling T."/>
            <person name="Smit S."/>
            <person name="Geurts R."/>
        </authorList>
    </citation>
    <scope>NUCLEOTIDE SEQUENCE [LARGE SCALE GENOMIC DNA]</scope>
    <source>
        <strain evidence="14">cv. WU1-14</strain>
    </source>
</reference>
<dbReference type="Proteomes" id="UP000237105">
    <property type="component" value="Unassembled WGS sequence"/>
</dbReference>
<dbReference type="PIRSF" id="PIRSF005813">
    <property type="entry name" value="MSH2"/>
    <property type="match status" value="1"/>
</dbReference>
<dbReference type="GO" id="GO:0051026">
    <property type="term" value="P:chiasma assembly"/>
    <property type="evidence" value="ECO:0007669"/>
    <property type="project" value="UniProtKB-ARBA"/>
</dbReference>
<protein>
    <recommendedName>
        <fullName evidence="10">DNA mismatch repair protein MSH5</fullName>
    </recommendedName>
    <alternativeName>
        <fullName evidence="11">MutS protein homolog 5</fullName>
    </alternativeName>
</protein>
<dbReference type="FunFam" id="3.40.50.300:FF:001067">
    <property type="entry name" value="DNA mismatch repair protein MSH5"/>
    <property type="match status" value="1"/>
</dbReference>
<comment type="subcellular location">
    <subcellularLocation>
        <location evidence="2">Chromosome</location>
    </subcellularLocation>
    <subcellularLocation>
        <location evidence="1">Nucleus</location>
    </subcellularLocation>
</comment>
<dbReference type="SUPFAM" id="SSF52540">
    <property type="entry name" value="P-loop containing nucleoside triphosphate hydrolases"/>
    <property type="match status" value="1"/>
</dbReference>
<evidence type="ECO:0000256" key="9">
    <source>
        <dbReference type="ARBA" id="ARBA00023254"/>
    </source>
</evidence>
<comment type="similarity">
    <text evidence="3">Belongs to the DNA mismatch repair MutS family.</text>
</comment>
<dbReference type="GO" id="GO:0030983">
    <property type="term" value="F:mismatched DNA binding"/>
    <property type="evidence" value="ECO:0007669"/>
    <property type="project" value="InterPro"/>
</dbReference>
<dbReference type="Pfam" id="PF05190">
    <property type="entry name" value="MutS_IV"/>
    <property type="match status" value="1"/>
</dbReference>
<dbReference type="GO" id="GO:0140664">
    <property type="term" value="F:ATP-dependent DNA damage sensor activity"/>
    <property type="evidence" value="ECO:0007669"/>
    <property type="project" value="InterPro"/>
</dbReference>
<dbReference type="GO" id="GO:0005524">
    <property type="term" value="F:ATP binding"/>
    <property type="evidence" value="ECO:0007669"/>
    <property type="project" value="UniProtKB-KW"/>
</dbReference>
<dbReference type="OrthoDB" id="29596at2759"/>
<dbReference type="GO" id="GO:0005694">
    <property type="term" value="C:chromosome"/>
    <property type="evidence" value="ECO:0007669"/>
    <property type="project" value="UniProtKB-SubCell"/>
</dbReference>
<evidence type="ECO:0000256" key="3">
    <source>
        <dbReference type="ARBA" id="ARBA00006271"/>
    </source>
</evidence>
<feature type="domain" description="DNA mismatch repair proteins mutS family" evidence="12">
    <location>
        <begin position="642"/>
        <end position="658"/>
    </location>
</feature>
<gene>
    <name evidence="13" type="ORF">PanWU01x14_136080</name>
</gene>
<evidence type="ECO:0000256" key="6">
    <source>
        <dbReference type="ARBA" id="ARBA00022840"/>
    </source>
</evidence>
<dbReference type="PANTHER" id="PTHR11361:SF20">
    <property type="entry name" value="MUTS PROTEIN HOMOLOG 5"/>
    <property type="match status" value="1"/>
</dbReference>
<evidence type="ECO:0000256" key="1">
    <source>
        <dbReference type="ARBA" id="ARBA00004123"/>
    </source>
</evidence>
<keyword evidence="14" id="KW-1185">Reference proteome</keyword>
<dbReference type="STRING" id="3476.A0A2P5CNV9"/>
<dbReference type="InterPro" id="IPR000432">
    <property type="entry name" value="DNA_mismatch_repair_MutS_C"/>
</dbReference>
<dbReference type="InterPro" id="IPR007861">
    <property type="entry name" value="DNA_mismatch_repair_MutS_clamp"/>
</dbReference>
<evidence type="ECO:0000256" key="7">
    <source>
        <dbReference type="ARBA" id="ARBA00023125"/>
    </source>
</evidence>
<accession>A0A2P5CNV9</accession>
<dbReference type="InterPro" id="IPR027417">
    <property type="entry name" value="P-loop_NTPase"/>
</dbReference>
<dbReference type="AlphaFoldDB" id="A0A2P5CNV9"/>
<keyword evidence="5" id="KW-0547">Nucleotide-binding</keyword>
<dbReference type="Pfam" id="PF05192">
    <property type="entry name" value="MutS_III"/>
    <property type="match status" value="1"/>
</dbReference>
<dbReference type="EMBL" id="JXTB01000110">
    <property type="protein sequence ID" value="PON62696.1"/>
    <property type="molecule type" value="Genomic_DNA"/>
</dbReference>
<dbReference type="Gene3D" id="3.40.50.300">
    <property type="entry name" value="P-loop containing nucleotide triphosphate hydrolases"/>
    <property type="match status" value="1"/>
</dbReference>
<dbReference type="SUPFAM" id="SSF48334">
    <property type="entry name" value="DNA repair protein MutS, domain III"/>
    <property type="match status" value="1"/>
</dbReference>
<dbReference type="GO" id="GO:0006298">
    <property type="term" value="P:mismatch repair"/>
    <property type="evidence" value="ECO:0007669"/>
    <property type="project" value="InterPro"/>
</dbReference>
<dbReference type="SMART" id="SM00533">
    <property type="entry name" value="MUTSd"/>
    <property type="match status" value="1"/>
</dbReference>
<keyword evidence="9" id="KW-0469">Meiosis</keyword>
<dbReference type="InterPro" id="IPR045076">
    <property type="entry name" value="MutS"/>
</dbReference>
<evidence type="ECO:0000256" key="8">
    <source>
        <dbReference type="ARBA" id="ARBA00023242"/>
    </source>
</evidence>
<keyword evidence="7" id="KW-0238">DNA-binding</keyword>
<evidence type="ECO:0000313" key="14">
    <source>
        <dbReference type="Proteomes" id="UP000237105"/>
    </source>
</evidence>
<evidence type="ECO:0000256" key="5">
    <source>
        <dbReference type="ARBA" id="ARBA00022741"/>
    </source>
</evidence>
<dbReference type="InterPro" id="IPR036187">
    <property type="entry name" value="DNA_mismatch_repair_MutS_sf"/>
</dbReference>
<dbReference type="GO" id="GO:0005634">
    <property type="term" value="C:nucleus"/>
    <property type="evidence" value="ECO:0007669"/>
    <property type="project" value="UniProtKB-SubCell"/>
</dbReference>
<evidence type="ECO:0000256" key="11">
    <source>
        <dbReference type="ARBA" id="ARBA00077470"/>
    </source>
</evidence>
<dbReference type="InterPro" id="IPR007696">
    <property type="entry name" value="DNA_mismatch_repair_MutS_core"/>
</dbReference>
<name>A0A2P5CNV9_PARAD</name>
<evidence type="ECO:0000256" key="4">
    <source>
        <dbReference type="ARBA" id="ARBA00022454"/>
    </source>
</evidence>
<dbReference type="InterPro" id="IPR011184">
    <property type="entry name" value="DNA_mismatch_repair_Msh2"/>
</dbReference>
<dbReference type="PANTHER" id="PTHR11361">
    <property type="entry name" value="DNA MISMATCH REPAIR PROTEIN MUTS FAMILY MEMBER"/>
    <property type="match status" value="1"/>
</dbReference>
<keyword evidence="4" id="KW-0158">Chromosome</keyword>
<sequence>MEEFDETEAVPQVYMACIQHGHRVGVSYYDSSIRQLHVLEVWEGGSTDFPLIDLIKYQAKPLIIYSSSKSEESLLSALQRSDGTNETPTVKLVKSATFSYEQAWHRLIYLRVTGMDDGLNIKERICFLSSMMDMGSDVQVRASGGLLAILENERIVDTLEQKECGNASITIDSVAEISLNNFLKLDAAAHEALQIFQVDKHPSHMGIGRAKEGFSVFGMMNKCVTPAGRRLLRNWFLRPILDLDNLNSRLNAISFFISSEELMLSLRETLKSVKDVPYILRKFNSPSSICAIGDWTAFVKSVCSLLHLNKIFEVGISESLQEHARYLRLDIIEKANSSITTELAYVYELVIGVLDVARSKQKGYETIVKDGFCDELDELRQIYEELPEFLEEVTSVELARFPQLCKSNLAARIVYINQIGYLLCILEEQIDEITVEKIQDFVFAFSDVDGETKRFFYRTPKTQELDNLLGDIYHKVLDMERAIIRDLVSHILLFSTHLLKAVNFTAELDCFLSLALVARQNNYVRPTLTVENLLVIQNGRHVLQEMTVDTFIPNDTRIQNDGRVNIITGPNYSGKSIYIKQVALIVFLSHIGSYVPAEAATVGLTDRIFCAMGSKLMTAEQSTFMIDLHQVGMMLRQANSQSLCLLDEFGKGTLTEDGIGLLGGTIGHFVSSDEPPKVLVCTHLTELFDENYLPKSEKIKFYTMSVLRPENHSTDTEDIVFLYRLVPGYALLSYGLHCALLAGVPEEVIKRAASLLEVIGQNKHVERLCNENISARDQLYMKAADKMLAFDALNGDLSLFFQDMFSS</sequence>
<dbReference type="SMART" id="SM00534">
    <property type="entry name" value="MUTSac"/>
    <property type="match status" value="1"/>
</dbReference>
<organism evidence="13 14">
    <name type="scientific">Parasponia andersonii</name>
    <name type="common">Sponia andersonii</name>
    <dbReference type="NCBI Taxonomy" id="3476"/>
    <lineage>
        <taxon>Eukaryota</taxon>
        <taxon>Viridiplantae</taxon>
        <taxon>Streptophyta</taxon>
        <taxon>Embryophyta</taxon>
        <taxon>Tracheophyta</taxon>
        <taxon>Spermatophyta</taxon>
        <taxon>Magnoliopsida</taxon>
        <taxon>eudicotyledons</taxon>
        <taxon>Gunneridae</taxon>
        <taxon>Pentapetalae</taxon>
        <taxon>rosids</taxon>
        <taxon>fabids</taxon>
        <taxon>Rosales</taxon>
        <taxon>Cannabaceae</taxon>
        <taxon>Parasponia</taxon>
    </lineage>
</organism>
<evidence type="ECO:0000256" key="10">
    <source>
        <dbReference type="ARBA" id="ARBA00073549"/>
    </source>
</evidence>
<keyword evidence="8" id="KW-0539">Nucleus</keyword>
<keyword evidence="6" id="KW-0067">ATP-binding</keyword>
<evidence type="ECO:0000256" key="2">
    <source>
        <dbReference type="ARBA" id="ARBA00004286"/>
    </source>
</evidence>
<proteinExistence type="inferred from homology"/>
<dbReference type="Pfam" id="PF00488">
    <property type="entry name" value="MutS_V"/>
    <property type="match status" value="1"/>
</dbReference>
<dbReference type="Gene3D" id="1.10.1420.10">
    <property type="match status" value="1"/>
</dbReference>
<dbReference type="PROSITE" id="PS00486">
    <property type="entry name" value="DNA_MISMATCH_REPAIR_2"/>
    <property type="match status" value="1"/>
</dbReference>